<evidence type="ECO:0000313" key="8">
    <source>
        <dbReference type="Proteomes" id="UP000037558"/>
    </source>
</evidence>
<dbReference type="PANTHER" id="PTHR30474">
    <property type="entry name" value="CELL CYCLE PROTEIN"/>
    <property type="match status" value="1"/>
</dbReference>
<dbReference type="GO" id="GO:0032153">
    <property type="term" value="C:cell division site"/>
    <property type="evidence" value="ECO:0007669"/>
    <property type="project" value="TreeGrafter"/>
</dbReference>
<dbReference type="GO" id="GO:0008360">
    <property type="term" value="P:regulation of cell shape"/>
    <property type="evidence" value="ECO:0007669"/>
    <property type="project" value="UniProtKB-KW"/>
</dbReference>
<dbReference type="NCBIfam" id="NF038403">
    <property type="entry name" value="perm_prefix_1"/>
    <property type="match status" value="1"/>
</dbReference>
<dbReference type="Proteomes" id="UP000037558">
    <property type="component" value="Unassembled WGS sequence"/>
</dbReference>
<feature type="transmembrane region" description="Helical" evidence="6">
    <location>
        <begin position="217"/>
        <end position="233"/>
    </location>
</feature>
<evidence type="ECO:0000256" key="6">
    <source>
        <dbReference type="SAM" id="Phobius"/>
    </source>
</evidence>
<keyword evidence="3" id="KW-0133">Cell shape</keyword>
<accession>A0A0M0L581</accession>
<evidence type="ECO:0000256" key="5">
    <source>
        <dbReference type="ARBA" id="ARBA00023136"/>
    </source>
</evidence>
<feature type="transmembrane region" description="Helical" evidence="6">
    <location>
        <begin position="196"/>
        <end position="211"/>
    </location>
</feature>
<dbReference type="InterPro" id="IPR047928">
    <property type="entry name" value="Perm_prefix_1"/>
</dbReference>
<dbReference type="EMBL" id="LILC01000013">
    <property type="protein sequence ID" value="KOO46231.1"/>
    <property type="molecule type" value="Genomic_DNA"/>
</dbReference>
<dbReference type="Pfam" id="PF01098">
    <property type="entry name" value="FTSW_RODA_SPOVE"/>
    <property type="match status" value="1"/>
</dbReference>
<feature type="transmembrane region" description="Helical" evidence="6">
    <location>
        <begin position="321"/>
        <end position="344"/>
    </location>
</feature>
<dbReference type="STRING" id="284581.AMD01_10240"/>
<gene>
    <name evidence="7" type="ORF">AMD01_10240</name>
</gene>
<dbReference type="GO" id="GO:0015648">
    <property type="term" value="F:lipid-linked peptidoglycan transporter activity"/>
    <property type="evidence" value="ECO:0007669"/>
    <property type="project" value="TreeGrafter"/>
</dbReference>
<evidence type="ECO:0000256" key="2">
    <source>
        <dbReference type="ARBA" id="ARBA00022692"/>
    </source>
</evidence>
<sequence length="420" mass="47872">MSINRRSFLQEVKSHLSSKEAKLKIEAELDDHLLRTKQSWIEKGLEEREAETKAVLQMGSPTLLGKKLNKLHRPKVDWLLIGLLLTILSFGLLSLFTLSRFGYSGFSFSKAVVFVIIGLCVSMIMMFIDYRKIRHLGWLFYLAGAGILIVIHFFFNITINGRAYLSIASFAMDSTMAIPFFLLAWASFFSSQTFRIWKFLLLFLLSLFLLLQNSTLSIIYLYSVTVFIMLWWSPFTKKSVIMITLSTFVLVGTSSVILWGKLMIYQKMRFLAFLHPDVYDNSTLLSAHRLIREAGWFGHAISKSALSSPQADLVFVSFTYMFGWILAGILVLLMILLTVRMFYVLPRIQDSYGKRLLAGAAALYTIQLLSNLGMIVGFFPIITLALPFISYGLTPMLLNSFLIGIALSVYRRKDLHMDRA</sequence>
<dbReference type="GO" id="GO:0005886">
    <property type="term" value="C:plasma membrane"/>
    <property type="evidence" value="ECO:0007669"/>
    <property type="project" value="TreeGrafter"/>
</dbReference>
<evidence type="ECO:0000256" key="3">
    <source>
        <dbReference type="ARBA" id="ARBA00022960"/>
    </source>
</evidence>
<dbReference type="GO" id="GO:0051301">
    <property type="term" value="P:cell division"/>
    <property type="evidence" value="ECO:0007669"/>
    <property type="project" value="InterPro"/>
</dbReference>
<reference evidence="8" key="1">
    <citation type="submission" date="2015-08" db="EMBL/GenBank/DDBJ databases">
        <title>Fjat-14210 dsm16467.</title>
        <authorList>
            <person name="Liu B."/>
            <person name="Wang J."/>
            <person name="Zhu Y."/>
            <person name="Liu G."/>
            <person name="Chen Q."/>
            <person name="Chen Z."/>
            <person name="Lan J."/>
            <person name="Che J."/>
            <person name="Ge C."/>
            <person name="Shi H."/>
            <person name="Pan Z."/>
            <person name="Liu X."/>
        </authorList>
    </citation>
    <scope>NUCLEOTIDE SEQUENCE [LARGE SCALE GENOMIC DNA]</scope>
    <source>
        <strain evidence="8">DSM 16467</strain>
    </source>
</reference>
<dbReference type="PANTHER" id="PTHR30474:SF1">
    <property type="entry name" value="PEPTIDOGLYCAN GLYCOSYLTRANSFERASE MRDB"/>
    <property type="match status" value="1"/>
</dbReference>
<keyword evidence="5 6" id="KW-0472">Membrane</keyword>
<keyword evidence="2 6" id="KW-0812">Transmembrane</keyword>
<feature type="transmembrane region" description="Helical" evidence="6">
    <location>
        <begin position="163"/>
        <end position="184"/>
    </location>
</feature>
<dbReference type="InterPro" id="IPR001182">
    <property type="entry name" value="FtsW/RodA"/>
</dbReference>
<feature type="transmembrane region" description="Helical" evidence="6">
    <location>
        <begin position="76"/>
        <end position="96"/>
    </location>
</feature>
<keyword evidence="4 6" id="KW-1133">Transmembrane helix</keyword>
<dbReference type="OrthoDB" id="2192428at2"/>
<proteinExistence type="predicted"/>
<feature type="transmembrane region" description="Helical" evidence="6">
    <location>
        <begin position="240"/>
        <end position="260"/>
    </location>
</feature>
<feature type="transmembrane region" description="Helical" evidence="6">
    <location>
        <begin position="139"/>
        <end position="157"/>
    </location>
</feature>
<feature type="transmembrane region" description="Helical" evidence="6">
    <location>
        <begin position="356"/>
        <end position="382"/>
    </location>
</feature>
<dbReference type="RefSeq" id="WP_053401301.1">
    <property type="nucleotide sequence ID" value="NZ_JAUKEN010000001.1"/>
</dbReference>
<protein>
    <recommendedName>
        <fullName evidence="9">Cell division protein FtsW</fullName>
    </recommendedName>
</protein>
<comment type="caution">
    <text evidence="7">The sequence shown here is derived from an EMBL/GenBank/DDBJ whole genome shotgun (WGS) entry which is preliminary data.</text>
</comment>
<dbReference type="AlphaFoldDB" id="A0A0M0L581"/>
<evidence type="ECO:0000256" key="4">
    <source>
        <dbReference type="ARBA" id="ARBA00022989"/>
    </source>
</evidence>
<name>A0A0M0L581_9BACI</name>
<feature type="transmembrane region" description="Helical" evidence="6">
    <location>
        <begin position="108"/>
        <end position="127"/>
    </location>
</feature>
<evidence type="ECO:0008006" key="9">
    <source>
        <dbReference type="Google" id="ProtNLM"/>
    </source>
</evidence>
<feature type="transmembrane region" description="Helical" evidence="6">
    <location>
        <begin position="388"/>
        <end position="410"/>
    </location>
</feature>
<keyword evidence="8" id="KW-1185">Reference proteome</keyword>
<evidence type="ECO:0000313" key="7">
    <source>
        <dbReference type="EMBL" id="KOO46231.1"/>
    </source>
</evidence>
<comment type="subcellular location">
    <subcellularLocation>
        <location evidence="1">Membrane</location>
        <topology evidence="1">Multi-pass membrane protein</topology>
    </subcellularLocation>
</comment>
<organism evidence="7 8">
    <name type="scientific">Priestia koreensis</name>
    <dbReference type="NCBI Taxonomy" id="284581"/>
    <lineage>
        <taxon>Bacteria</taxon>
        <taxon>Bacillati</taxon>
        <taxon>Bacillota</taxon>
        <taxon>Bacilli</taxon>
        <taxon>Bacillales</taxon>
        <taxon>Bacillaceae</taxon>
        <taxon>Priestia</taxon>
    </lineage>
</organism>
<dbReference type="PATRIC" id="fig|284581.3.peg.2138"/>
<evidence type="ECO:0000256" key="1">
    <source>
        <dbReference type="ARBA" id="ARBA00004141"/>
    </source>
</evidence>